<evidence type="ECO:0000256" key="7">
    <source>
        <dbReference type="ARBA" id="ARBA00022723"/>
    </source>
</evidence>
<organism evidence="16 17">
    <name type="scientific">Cylindrotheca closterium</name>
    <dbReference type="NCBI Taxonomy" id="2856"/>
    <lineage>
        <taxon>Eukaryota</taxon>
        <taxon>Sar</taxon>
        <taxon>Stramenopiles</taxon>
        <taxon>Ochrophyta</taxon>
        <taxon>Bacillariophyta</taxon>
        <taxon>Bacillariophyceae</taxon>
        <taxon>Bacillariophycidae</taxon>
        <taxon>Bacillariales</taxon>
        <taxon>Bacillariaceae</taxon>
        <taxon>Cylindrotheca</taxon>
    </lineage>
</organism>
<evidence type="ECO:0000256" key="4">
    <source>
        <dbReference type="ARBA" id="ARBA00022640"/>
    </source>
</evidence>
<dbReference type="GO" id="GO:0010277">
    <property type="term" value="F:chlorophyllide a oxygenase activity"/>
    <property type="evidence" value="ECO:0007669"/>
    <property type="project" value="InterPro"/>
</dbReference>
<name>A0AAD2FJB6_9STRA</name>
<comment type="caution">
    <text evidence="16">The sequence shown here is derived from an EMBL/GenBank/DDBJ whole genome shotgun (WGS) entry which is preliminary data.</text>
</comment>
<dbReference type="InterPro" id="IPR017941">
    <property type="entry name" value="Rieske_2Fe-2S"/>
</dbReference>
<reference evidence="16" key="1">
    <citation type="submission" date="2023-08" db="EMBL/GenBank/DDBJ databases">
        <authorList>
            <person name="Audoor S."/>
            <person name="Bilcke G."/>
        </authorList>
    </citation>
    <scope>NUCLEOTIDE SEQUENCE</scope>
</reference>
<evidence type="ECO:0000256" key="3">
    <source>
        <dbReference type="ARBA" id="ARBA00022528"/>
    </source>
</evidence>
<dbReference type="AlphaFoldDB" id="A0AAD2FJB6"/>
<dbReference type="InterPro" id="IPR013626">
    <property type="entry name" value="PaO"/>
</dbReference>
<evidence type="ECO:0000256" key="1">
    <source>
        <dbReference type="ARBA" id="ARBA00004229"/>
    </source>
</evidence>
<evidence type="ECO:0000256" key="11">
    <source>
        <dbReference type="ARBA" id="ARBA00023004"/>
    </source>
</evidence>
<dbReference type="GO" id="GO:0016020">
    <property type="term" value="C:membrane"/>
    <property type="evidence" value="ECO:0007669"/>
    <property type="project" value="UniProtKB-SubCell"/>
</dbReference>
<dbReference type="Pfam" id="PF08417">
    <property type="entry name" value="PaO"/>
    <property type="match status" value="1"/>
</dbReference>
<evidence type="ECO:0000259" key="15">
    <source>
        <dbReference type="PROSITE" id="PS51296"/>
    </source>
</evidence>
<evidence type="ECO:0000313" key="16">
    <source>
        <dbReference type="EMBL" id="CAJ1942978.1"/>
    </source>
</evidence>
<evidence type="ECO:0000256" key="12">
    <source>
        <dbReference type="ARBA" id="ARBA00023014"/>
    </source>
</evidence>
<keyword evidence="11" id="KW-0408">Iron</keyword>
<protein>
    <recommendedName>
        <fullName evidence="15">Rieske domain-containing protein</fullName>
    </recommendedName>
</protein>
<dbReference type="PANTHER" id="PTHR21266:SF32">
    <property type="entry name" value="CHOLESTEROL 7-DESATURASE NVD"/>
    <property type="match status" value="1"/>
</dbReference>
<dbReference type="SUPFAM" id="SSF55961">
    <property type="entry name" value="Bet v1-like"/>
    <property type="match status" value="1"/>
</dbReference>
<dbReference type="GO" id="GO:0046872">
    <property type="term" value="F:metal ion binding"/>
    <property type="evidence" value="ECO:0007669"/>
    <property type="project" value="UniProtKB-KW"/>
</dbReference>
<dbReference type="PANTHER" id="PTHR21266">
    <property type="entry name" value="IRON-SULFUR DOMAIN CONTAINING PROTEIN"/>
    <property type="match status" value="1"/>
</dbReference>
<dbReference type="GO" id="GO:0009507">
    <property type="term" value="C:chloroplast"/>
    <property type="evidence" value="ECO:0007669"/>
    <property type="project" value="UniProtKB-SubCell"/>
</dbReference>
<dbReference type="PROSITE" id="PS51296">
    <property type="entry name" value="RIESKE"/>
    <property type="match status" value="1"/>
</dbReference>
<dbReference type="Gene3D" id="2.102.10.10">
    <property type="entry name" value="Rieske [2Fe-2S] iron-sulphur domain"/>
    <property type="match status" value="1"/>
</dbReference>
<gene>
    <name evidence="16" type="ORF">CYCCA115_LOCUS8216</name>
</gene>
<dbReference type="Pfam" id="PF00355">
    <property type="entry name" value="Rieske"/>
    <property type="match status" value="1"/>
</dbReference>
<keyword evidence="3" id="KW-0150">Chloroplast</keyword>
<evidence type="ECO:0000256" key="2">
    <source>
        <dbReference type="ARBA" id="ARBA00004370"/>
    </source>
</evidence>
<keyword evidence="6" id="KW-0001">2Fe-2S</keyword>
<keyword evidence="13" id="KW-0472">Membrane</keyword>
<comment type="subcellular location">
    <subcellularLocation>
        <location evidence="2">Membrane</location>
    </subcellularLocation>
    <subcellularLocation>
        <location evidence="1">Plastid</location>
        <location evidence="1">Chloroplast</location>
    </subcellularLocation>
</comment>
<evidence type="ECO:0000256" key="9">
    <source>
        <dbReference type="ARBA" id="ARBA00022989"/>
    </source>
</evidence>
<dbReference type="InterPro" id="IPR036922">
    <property type="entry name" value="Rieske_2Fe-2S_sf"/>
</dbReference>
<keyword evidence="12" id="KW-0411">Iron-sulfur</keyword>
<accession>A0AAD2FJB6</accession>
<keyword evidence="14" id="KW-0175">Coiled coil</keyword>
<keyword evidence="5" id="KW-0812">Transmembrane</keyword>
<dbReference type="Proteomes" id="UP001295423">
    <property type="component" value="Unassembled WGS sequence"/>
</dbReference>
<keyword evidence="17" id="KW-1185">Reference proteome</keyword>
<proteinExistence type="predicted"/>
<keyword evidence="9" id="KW-1133">Transmembrane helix</keyword>
<feature type="coiled-coil region" evidence="14">
    <location>
        <begin position="274"/>
        <end position="301"/>
    </location>
</feature>
<evidence type="ECO:0000256" key="10">
    <source>
        <dbReference type="ARBA" id="ARBA00023002"/>
    </source>
</evidence>
<evidence type="ECO:0000256" key="6">
    <source>
        <dbReference type="ARBA" id="ARBA00022714"/>
    </source>
</evidence>
<evidence type="ECO:0000256" key="5">
    <source>
        <dbReference type="ARBA" id="ARBA00022692"/>
    </source>
</evidence>
<keyword evidence="10" id="KW-0560">Oxidoreductase</keyword>
<keyword evidence="8" id="KW-0809">Transit peptide</keyword>
<evidence type="ECO:0000313" key="17">
    <source>
        <dbReference type="Proteomes" id="UP001295423"/>
    </source>
</evidence>
<keyword evidence="7" id="KW-0479">Metal-binding</keyword>
<dbReference type="GO" id="GO:0051537">
    <property type="term" value="F:2 iron, 2 sulfur cluster binding"/>
    <property type="evidence" value="ECO:0007669"/>
    <property type="project" value="UniProtKB-KW"/>
</dbReference>
<feature type="domain" description="Rieske" evidence="15">
    <location>
        <begin position="72"/>
        <end position="184"/>
    </location>
</feature>
<keyword evidence="4" id="KW-0934">Plastid</keyword>
<dbReference type="EMBL" id="CAKOGP040001112">
    <property type="protein sequence ID" value="CAJ1942978.1"/>
    <property type="molecule type" value="Genomic_DNA"/>
</dbReference>
<evidence type="ECO:0000256" key="8">
    <source>
        <dbReference type="ARBA" id="ARBA00022946"/>
    </source>
</evidence>
<sequence>MVKILTRVLTASLPSVGAFVSPLGSRSANKIINDVSRRTKVPVQAVDAEAKDTFAAGSSKGSFANFDYEAHWYPVSWARDLQVNDPTKVTVFDVDYVVSKTANGEIICMEDKCAHKGAALSQGRVTGNGKNFQCAYHGWSFDGKSGECTEIPQLVQADGSSTQIPSRACGTAVPAQIQQEMVWIFPGGGLEKALQAPSPPLVQEVETGGFKLGQFVRDFPVDWPIVVSNIFDPDHGLFAHQATTFDMYSASSMYPLEIQNNYPDDGKGWVLESKVQAQDKLLDVNAKLREAQGESKKKEKKKDEKELWASSYFQAPFHLQLKRVDPETGSTNFVSTFYICPVGVGRTRFMAAQGSKTATPRWLTKLFTDNFLDQDTYLLATQQKNILTAEAKEVEELLKTVSSAEELKSVSMKTRKKMFCLTSPTEKVGARLENFWDDTLLRVPNRIQRLLQLNAVGAFATTPPREVVLDRKSQQYDISNDSKDVVKNCQKVSKYSKLAAVASIALRFTNKAPKALTSPTATIATLGLCFLVSSIAQKLEREYYFKYTDDYRRKDLAKIPKKIWIDKEYIEGDHRDCIPFTNYSD</sequence>
<evidence type="ECO:0000256" key="14">
    <source>
        <dbReference type="SAM" id="Coils"/>
    </source>
</evidence>
<dbReference type="Gene3D" id="3.90.380.10">
    <property type="entry name" value="Naphthalene 1,2-dioxygenase Alpha Subunit, Chain A, domain 1"/>
    <property type="match status" value="1"/>
</dbReference>
<dbReference type="SUPFAM" id="SSF50022">
    <property type="entry name" value="ISP domain"/>
    <property type="match status" value="1"/>
</dbReference>
<evidence type="ECO:0000256" key="13">
    <source>
        <dbReference type="ARBA" id="ARBA00023136"/>
    </source>
</evidence>
<dbReference type="InterPro" id="IPR050584">
    <property type="entry name" value="Cholesterol_7-desaturase"/>
</dbReference>